<comment type="caution">
    <text evidence="1">The sequence shown here is derived from an EMBL/GenBank/DDBJ whole genome shotgun (WGS) entry which is preliminary data.</text>
</comment>
<dbReference type="Proteomes" id="UP000886520">
    <property type="component" value="Chromosome 12"/>
</dbReference>
<dbReference type="EMBL" id="JABFUD020000012">
    <property type="protein sequence ID" value="KAI5072392.1"/>
    <property type="molecule type" value="Genomic_DNA"/>
</dbReference>
<evidence type="ECO:0000313" key="1">
    <source>
        <dbReference type="EMBL" id="KAI5072392.1"/>
    </source>
</evidence>
<reference evidence="1" key="1">
    <citation type="submission" date="2021-01" db="EMBL/GenBank/DDBJ databases">
        <title>Adiantum capillus-veneris genome.</title>
        <authorList>
            <person name="Fang Y."/>
            <person name="Liao Q."/>
        </authorList>
    </citation>
    <scope>NUCLEOTIDE SEQUENCE</scope>
    <source>
        <strain evidence="1">H3</strain>
        <tissue evidence="1">Leaf</tissue>
    </source>
</reference>
<organism evidence="1 2">
    <name type="scientific">Adiantum capillus-veneris</name>
    <name type="common">Maidenhair fern</name>
    <dbReference type="NCBI Taxonomy" id="13818"/>
    <lineage>
        <taxon>Eukaryota</taxon>
        <taxon>Viridiplantae</taxon>
        <taxon>Streptophyta</taxon>
        <taxon>Embryophyta</taxon>
        <taxon>Tracheophyta</taxon>
        <taxon>Polypodiopsida</taxon>
        <taxon>Polypodiidae</taxon>
        <taxon>Polypodiales</taxon>
        <taxon>Pteridineae</taxon>
        <taxon>Pteridaceae</taxon>
        <taxon>Vittarioideae</taxon>
        <taxon>Adiantum</taxon>
    </lineage>
</organism>
<proteinExistence type="predicted"/>
<gene>
    <name evidence="1" type="ORF">GOP47_0012498</name>
</gene>
<name>A0A9D4URA8_ADICA</name>
<keyword evidence="2" id="KW-1185">Reference proteome</keyword>
<protein>
    <submittedName>
        <fullName evidence="1">Uncharacterized protein</fullName>
    </submittedName>
</protein>
<accession>A0A9D4URA8</accession>
<sequence length="79" mass="9306">MLLLVDDRVARYCRPRGDPAINLELAARRIHQMASRSTIKYTMDRVSEYIRDPLFWRGPIPANDVVHILEDFDVIRYGF</sequence>
<dbReference type="AlphaFoldDB" id="A0A9D4URA8"/>
<evidence type="ECO:0000313" key="2">
    <source>
        <dbReference type="Proteomes" id="UP000886520"/>
    </source>
</evidence>